<evidence type="ECO:0000259" key="4">
    <source>
        <dbReference type="Pfam" id="PF01872"/>
    </source>
</evidence>
<dbReference type="OrthoDB" id="5432at2759"/>
<keyword evidence="6" id="KW-1185">Reference proteome</keyword>
<evidence type="ECO:0000256" key="2">
    <source>
        <dbReference type="ARBA" id="ARBA00022857"/>
    </source>
</evidence>
<accession>M1VA86</accession>
<name>M1VA86_CYAM1</name>
<gene>
    <name evidence="5" type="ORF">CYME_CMQ053C</name>
</gene>
<protein>
    <submittedName>
        <fullName evidence="5">5-amino-6-(5-phosphoribosylamino)uracil reductase</fullName>
    </submittedName>
</protein>
<dbReference type="STRING" id="280699.M1VA86"/>
<dbReference type="Gene3D" id="3.40.430.10">
    <property type="entry name" value="Dihydrofolate Reductase, subunit A"/>
    <property type="match status" value="2"/>
</dbReference>
<organism evidence="5 6">
    <name type="scientific">Cyanidioschyzon merolae (strain NIES-3377 / 10D)</name>
    <name type="common">Unicellular red alga</name>
    <dbReference type="NCBI Taxonomy" id="280699"/>
    <lineage>
        <taxon>Eukaryota</taxon>
        <taxon>Rhodophyta</taxon>
        <taxon>Bangiophyceae</taxon>
        <taxon>Cyanidiales</taxon>
        <taxon>Cyanidiaceae</taxon>
        <taxon>Cyanidioschyzon</taxon>
    </lineage>
</organism>
<dbReference type="InterPro" id="IPR002734">
    <property type="entry name" value="RibDG_C"/>
</dbReference>
<dbReference type="RefSeq" id="XP_005538015.1">
    <property type="nucleotide sequence ID" value="XM_005537958.1"/>
</dbReference>
<keyword evidence="3" id="KW-0560">Oxidoreductase</keyword>
<sequence length="257" mass="28441">MGVLGDASARWPWLVQLGTEPEDTILRVVYEHQKVAAEEERPWFVTLSFAQSLDGRIDFRETTGAAPLRLSSPRAQRLTHALRAMHHAVAVGWNTLVSDDPLLTVRCGIPGTHTPPGWTQPRPVVLLPHDGTRESTGLKQSRLWCQRRHELLLVPREADWRAEVSAPSLFVEGGRRVISSLLQATTTDDALGRRCNLVIITIANCFIGNDVRSVPAFTRGSSSAHTCRLGHLRSWMLEDELILLGIPAGADTERTPS</sequence>
<feature type="domain" description="Bacterial bifunctional deaminase-reductase C-terminal" evidence="4">
    <location>
        <begin position="44"/>
        <end position="189"/>
    </location>
</feature>
<reference evidence="5 6" key="2">
    <citation type="journal article" date="2007" name="BMC Biol.">
        <title>A 100%-complete sequence reveals unusually simple genomic features in the hot-spring red alga Cyanidioschyzon merolae.</title>
        <authorList>
            <person name="Nozaki H."/>
            <person name="Takano H."/>
            <person name="Misumi O."/>
            <person name="Terasawa K."/>
            <person name="Matsuzaki M."/>
            <person name="Maruyama S."/>
            <person name="Nishida K."/>
            <person name="Yagisawa F."/>
            <person name="Yoshida Y."/>
            <person name="Fujiwara T."/>
            <person name="Takio S."/>
            <person name="Tamura K."/>
            <person name="Chung S.J."/>
            <person name="Nakamura S."/>
            <person name="Kuroiwa H."/>
            <person name="Tanaka K."/>
            <person name="Sato N."/>
            <person name="Kuroiwa T."/>
        </authorList>
    </citation>
    <scope>NUCLEOTIDE SEQUENCE [LARGE SCALE GENOMIC DNA]</scope>
    <source>
        <strain evidence="5 6">10D</strain>
    </source>
</reference>
<comment type="pathway">
    <text evidence="1">Cofactor biosynthesis; riboflavin biosynthesis.</text>
</comment>
<dbReference type="InterPro" id="IPR050765">
    <property type="entry name" value="Riboflavin_Biosynth_HTPR"/>
</dbReference>
<dbReference type="AlphaFoldDB" id="M1VA86"/>
<dbReference type="HOGENOM" id="CLU_036590_6_1_1"/>
<reference evidence="5 6" key="1">
    <citation type="journal article" date="2004" name="Nature">
        <title>Genome sequence of the ultrasmall unicellular red alga Cyanidioschyzon merolae 10D.</title>
        <authorList>
            <person name="Matsuzaki M."/>
            <person name="Misumi O."/>
            <person name="Shin-i T."/>
            <person name="Maruyama S."/>
            <person name="Takahara M."/>
            <person name="Miyagishima S."/>
            <person name="Mori T."/>
            <person name="Nishida K."/>
            <person name="Yagisawa F."/>
            <person name="Nishida K."/>
            <person name="Yoshida Y."/>
            <person name="Nishimura Y."/>
            <person name="Nakao S."/>
            <person name="Kobayashi T."/>
            <person name="Momoyama Y."/>
            <person name="Higashiyama T."/>
            <person name="Minoda A."/>
            <person name="Sano M."/>
            <person name="Nomoto H."/>
            <person name="Oishi K."/>
            <person name="Hayashi H."/>
            <person name="Ohta F."/>
            <person name="Nishizaka S."/>
            <person name="Haga S."/>
            <person name="Miura S."/>
            <person name="Morishita T."/>
            <person name="Kabeya Y."/>
            <person name="Terasawa K."/>
            <person name="Suzuki Y."/>
            <person name="Ishii Y."/>
            <person name="Asakawa S."/>
            <person name="Takano H."/>
            <person name="Ohta N."/>
            <person name="Kuroiwa H."/>
            <person name="Tanaka K."/>
            <person name="Shimizu N."/>
            <person name="Sugano S."/>
            <person name="Sato N."/>
            <person name="Nozaki H."/>
            <person name="Ogasawara N."/>
            <person name="Kohara Y."/>
            <person name="Kuroiwa T."/>
        </authorList>
    </citation>
    <scope>NUCLEOTIDE SEQUENCE [LARGE SCALE GENOMIC DNA]</scope>
    <source>
        <strain evidence="5 6">10D</strain>
    </source>
</reference>
<dbReference type="EMBL" id="AP006499">
    <property type="protein sequence ID" value="BAM81979.1"/>
    <property type="molecule type" value="Genomic_DNA"/>
</dbReference>
<evidence type="ECO:0000313" key="5">
    <source>
        <dbReference type="EMBL" id="BAM81979.1"/>
    </source>
</evidence>
<dbReference type="PANTHER" id="PTHR38011:SF7">
    <property type="entry name" value="2,5-DIAMINO-6-RIBOSYLAMINO-4(3H)-PYRIMIDINONE 5'-PHOSPHATE REDUCTASE"/>
    <property type="match status" value="1"/>
</dbReference>
<dbReference type="GO" id="GO:0009231">
    <property type="term" value="P:riboflavin biosynthetic process"/>
    <property type="evidence" value="ECO:0007669"/>
    <property type="project" value="InterPro"/>
</dbReference>
<keyword evidence="2" id="KW-0521">NADP</keyword>
<dbReference type="PANTHER" id="PTHR38011">
    <property type="entry name" value="DIHYDROFOLATE REDUCTASE FAMILY PROTEIN (AFU_ORTHOLOGUE AFUA_8G06820)"/>
    <property type="match status" value="1"/>
</dbReference>
<dbReference type="GO" id="GO:0008703">
    <property type="term" value="F:5-amino-6-(5-phosphoribosylamino)uracil reductase activity"/>
    <property type="evidence" value="ECO:0007669"/>
    <property type="project" value="InterPro"/>
</dbReference>
<dbReference type="GeneID" id="16996421"/>
<dbReference type="InterPro" id="IPR024072">
    <property type="entry name" value="DHFR-like_dom_sf"/>
</dbReference>
<evidence type="ECO:0000256" key="1">
    <source>
        <dbReference type="ARBA" id="ARBA00005104"/>
    </source>
</evidence>
<dbReference type="KEGG" id="cme:CYME_CMQ053C"/>
<dbReference type="Pfam" id="PF01872">
    <property type="entry name" value="RibD_C"/>
    <property type="match status" value="1"/>
</dbReference>
<dbReference type="Gramene" id="CMQ053CT">
    <property type="protein sequence ID" value="CMQ053CT"/>
    <property type="gene ID" value="CMQ053C"/>
</dbReference>
<evidence type="ECO:0000313" key="6">
    <source>
        <dbReference type="Proteomes" id="UP000007014"/>
    </source>
</evidence>
<dbReference type="OMA" id="VIGCRTI"/>
<dbReference type="Proteomes" id="UP000007014">
    <property type="component" value="Chromosome 17"/>
</dbReference>
<proteinExistence type="predicted"/>
<dbReference type="SUPFAM" id="SSF53597">
    <property type="entry name" value="Dihydrofolate reductase-like"/>
    <property type="match status" value="1"/>
</dbReference>
<evidence type="ECO:0000256" key="3">
    <source>
        <dbReference type="ARBA" id="ARBA00023002"/>
    </source>
</evidence>